<name>A0A6S7J6N1_PARCT</name>
<comment type="subcellular location">
    <subcellularLocation>
        <location evidence="1">Cytoplasm</location>
    </subcellularLocation>
</comment>
<accession>A0A6S7J6N1</accession>
<evidence type="ECO:0000313" key="4">
    <source>
        <dbReference type="EMBL" id="CAB4013012.1"/>
    </source>
</evidence>
<dbReference type="InterPro" id="IPR029058">
    <property type="entry name" value="AB_hydrolase_fold"/>
</dbReference>
<keyword evidence="2" id="KW-0963">Cytoplasm</keyword>
<comment type="similarity">
    <text evidence="3">Belongs to the AB hydrolase superfamily. ABHD14 family.</text>
</comment>
<dbReference type="EMBL" id="CACRXK020007717">
    <property type="protein sequence ID" value="CAB4013012.1"/>
    <property type="molecule type" value="Genomic_DNA"/>
</dbReference>
<evidence type="ECO:0000313" key="5">
    <source>
        <dbReference type="Proteomes" id="UP001152795"/>
    </source>
</evidence>
<dbReference type="PANTHER" id="PTHR46197">
    <property type="entry name" value="PROTEIN ABHD14B-LIKE"/>
    <property type="match status" value="1"/>
</dbReference>
<evidence type="ECO:0000256" key="2">
    <source>
        <dbReference type="ARBA" id="ARBA00022490"/>
    </source>
</evidence>
<evidence type="ECO:0000256" key="1">
    <source>
        <dbReference type="ARBA" id="ARBA00004496"/>
    </source>
</evidence>
<dbReference type="AlphaFoldDB" id="A0A6S7J6N1"/>
<keyword evidence="5" id="KW-1185">Reference proteome</keyword>
<reference evidence="4" key="1">
    <citation type="submission" date="2020-04" db="EMBL/GenBank/DDBJ databases">
        <authorList>
            <person name="Alioto T."/>
            <person name="Alioto T."/>
            <person name="Gomez Garrido J."/>
        </authorList>
    </citation>
    <scope>NUCLEOTIDE SEQUENCE</scope>
    <source>
        <strain evidence="4">A484AB</strain>
    </source>
</reference>
<dbReference type="OrthoDB" id="284184at2759"/>
<dbReference type="Proteomes" id="UP001152795">
    <property type="component" value="Unassembled WGS sequence"/>
</dbReference>
<dbReference type="PANTHER" id="PTHR46197:SF3">
    <property type="entry name" value="AB HYDROLASE-1 DOMAIN-CONTAINING PROTEIN"/>
    <property type="match status" value="1"/>
</dbReference>
<dbReference type="GO" id="GO:0005737">
    <property type="term" value="C:cytoplasm"/>
    <property type="evidence" value="ECO:0007669"/>
    <property type="project" value="UniProtKB-SubCell"/>
</dbReference>
<gene>
    <name evidence="4" type="ORF">PACLA_8A078353</name>
</gene>
<sequence>MGSTIQMNIPLSKWTLLVVFILTIVLMCAKIFKIWPWRRDIQRPVSVRDFSLKWTDGVVYYREIIPKGKAKLDVLLLHGMSFTSRNWLELNTMNLLASYGYHVIALDLPGYGKSSYKLDTTQTSRSEFLWQFIKKTGFDSPVIVSPSMSGIFSLSYIAALKPVKGFVAIAVVGTDKIPVKDYAHFPPTLIVRGSRDKGLGVTSTDILSKNVPDSSVEVINDAGHACYLDKPEEFHAMLSRFLQLISSQ</sequence>
<organism evidence="4 5">
    <name type="scientific">Paramuricea clavata</name>
    <name type="common">Red gorgonian</name>
    <name type="synonym">Violescent sea-whip</name>
    <dbReference type="NCBI Taxonomy" id="317549"/>
    <lineage>
        <taxon>Eukaryota</taxon>
        <taxon>Metazoa</taxon>
        <taxon>Cnidaria</taxon>
        <taxon>Anthozoa</taxon>
        <taxon>Octocorallia</taxon>
        <taxon>Malacalcyonacea</taxon>
        <taxon>Plexauridae</taxon>
        <taxon>Paramuricea</taxon>
    </lineage>
</organism>
<dbReference type="InterPro" id="IPR000073">
    <property type="entry name" value="AB_hydrolase_1"/>
</dbReference>
<dbReference type="Pfam" id="PF00561">
    <property type="entry name" value="Abhydrolase_1"/>
    <property type="match status" value="1"/>
</dbReference>
<protein>
    <submittedName>
        <fullName evidence="4">Uncharacterized protein</fullName>
    </submittedName>
</protein>
<proteinExistence type="inferred from homology"/>
<dbReference type="Gene3D" id="3.40.50.1820">
    <property type="entry name" value="alpha/beta hydrolase"/>
    <property type="match status" value="1"/>
</dbReference>
<dbReference type="SUPFAM" id="SSF53474">
    <property type="entry name" value="alpha/beta-Hydrolases"/>
    <property type="match status" value="1"/>
</dbReference>
<evidence type="ECO:0000256" key="3">
    <source>
        <dbReference type="ARBA" id="ARBA00037942"/>
    </source>
</evidence>
<comment type="caution">
    <text evidence="4">The sequence shown here is derived from an EMBL/GenBank/DDBJ whole genome shotgun (WGS) entry which is preliminary data.</text>
</comment>